<dbReference type="AlphaFoldDB" id="A0AA41YCB3"/>
<evidence type="ECO:0000313" key="1">
    <source>
        <dbReference type="EMBL" id="MCW0483803.1"/>
    </source>
</evidence>
<proteinExistence type="predicted"/>
<sequence length="119" mass="13710">MKPVRKYIKQFILLFLPVYLLLLANSMLNMHVHVLSNGMVVRHAHPFGHDQEHDQESHSHSGKEYSFYEGFYLDYCDTAEPLPVLQQLIIKEEIAGKPVSPNYRFELSALFPLRGPPAC</sequence>
<evidence type="ECO:0000313" key="2">
    <source>
        <dbReference type="Proteomes" id="UP001163821"/>
    </source>
</evidence>
<accession>A0AA41YCB3</accession>
<dbReference type="Proteomes" id="UP001163821">
    <property type="component" value="Unassembled WGS sequence"/>
</dbReference>
<dbReference type="RefSeq" id="WP_282592398.1">
    <property type="nucleotide sequence ID" value="NZ_JAPAAF010000022.1"/>
</dbReference>
<protein>
    <submittedName>
        <fullName evidence="1">Uncharacterized protein</fullName>
    </submittedName>
</protein>
<organism evidence="1 2">
    <name type="scientific">Gaoshiqia sediminis</name>
    <dbReference type="NCBI Taxonomy" id="2986998"/>
    <lineage>
        <taxon>Bacteria</taxon>
        <taxon>Pseudomonadati</taxon>
        <taxon>Bacteroidota</taxon>
        <taxon>Bacteroidia</taxon>
        <taxon>Marinilabiliales</taxon>
        <taxon>Prolixibacteraceae</taxon>
        <taxon>Gaoshiqia</taxon>
    </lineage>
</organism>
<keyword evidence="2" id="KW-1185">Reference proteome</keyword>
<reference evidence="1" key="1">
    <citation type="submission" date="2022-10" db="EMBL/GenBank/DDBJ databases">
        <title>Gaoshiqiia sediminis gen. nov., sp. nov., isolated from coastal sediment.</title>
        <authorList>
            <person name="Yu W.X."/>
            <person name="Mu D.S."/>
            <person name="Du J.Z."/>
            <person name="Liang Y.Q."/>
        </authorList>
    </citation>
    <scope>NUCLEOTIDE SEQUENCE</scope>
    <source>
        <strain evidence="1">A06</strain>
    </source>
</reference>
<comment type="caution">
    <text evidence="1">The sequence shown here is derived from an EMBL/GenBank/DDBJ whole genome shotgun (WGS) entry which is preliminary data.</text>
</comment>
<gene>
    <name evidence="1" type="ORF">N2K84_13750</name>
</gene>
<name>A0AA41YCB3_9BACT</name>
<dbReference type="EMBL" id="JAPAAF010000022">
    <property type="protein sequence ID" value="MCW0483803.1"/>
    <property type="molecule type" value="Genomic_DNA"/>
</dbReference>